<dbReference type="EMBL" id="JAANER010000003">
    <property type="protein sequence ID" value="KAG9192709.1"/>
    <property type="molecule type" value="Genomic_DNA"/>
</dbReference>
<evidence type="ECO:0000313" key="4">
    <source>
        <dbReference type="Proteomes" id="UP001199106"/>
    </source>
</evidence>
<dbReference type="Pfam" id="PF13540">
    <property type="entry name" value="RCC1_2"/>
    <property type="match status" value="1"/>
</dbReference>
<dbReference type="PRINTS" id="PR00633">
    <property type="entry name" value="RCCNDNSATION"/>
</dbReference>
<dbReference type="PANTHER" id="PTHR22870:SF466">
    <property type="entry name" value="ANKYRIN REPEAT-CONTAINING PROTEIN"/>
    <property type="match status" value="1"/>
</dbReference>
<dbReference type="InterPro" id="IPR000408">
    <property type="entry name" value="Reg_chr_condens"/>
</dbReference>
<feature type="repeat" description="RCC1" evidence="2">
    <location>
        <begin position="12"/>
        <end position="70"/>
    </location>
</feature>
<proteinExistence type="predicted"/>
<comment type="caution">
    <text evidence="3">The sequence shown here is derived from an EMBL/GenBank/DDBJ whole genome shotgun (WGS) entry which is preliminary data.</text>
</comment>
<evidence type="ECO:0000313" key="3">
    <source>
        <dbReference type="EMBL" id="KAG9192709.1"/>
    </source>
</evidence>
<dbReference type="SUPFAM" id="SSF50985">
    <property type="entry name" value="RCC1/BLIP-II"/>
    <property type="match status" value="1"/>
</dbReference>
<feature type="repeat" description="RCC1" evidence="2">
    <location>
        <begin position="171"/>
        <end position="221"/>
    </location>
</feature>
<dbReference type="Pfam" id="PF00415">
    <property type="entry name" value="RCC1"/>
    <property type="match status" value="2"/>
</dbReference>
<dbReference type="AlphaFoldDB" id="A0AAD4IDT5"/>
<dbReference type="PANTHER" id="PTHR22870">
    <property type="entry name" value="REGULATOR OF CHROMOSOME CONDENSATION"/>
    <property type="match status" value="1"/>
</dbReference>
<sequence>MQFPVPIATSSLHLYAFGSNGECQLGLPAAEIVNTPTQVPNPSPNGDYIPLDGLKAIICGDNHTLFHQHICVGGVGDNRKHQLGKANLPSRLDHFQEVDFGRSFVAATCETSAFIGFRPDYHNQSQVAIKGSNNWGELGDCDGSSSNLLLQGQVVDFVGGVWHYVAVMQDGSVYGWGKARLGQLGEALSGKVTTPTKIEGIRFKPKKAVCGKDFTYLVGDPAEGQHQLLGKDKFNILSNMPGDVKNWKDVGAAWHAIFVLFEDGTLTAWGKENMWKLLPPNLPLLDKIAVGSDHILAVTREGKLISWGWGKHGNCGDLSNIEIEIENDMVSGFWNEISIPGKIENIGAGFCTSFVVTRQPIPQEIMQERLEQRRRQREESCRLEAGRT</sequence>
<protein>
    <submittedName>
        <fullName evidence="3">Uncharacterized protein</fullName>
    </submittedName>
</protein>
<dbReference type="Gene3D" id="2.130.10.30">
    <property type="entry name" value="Regulator of chromosome condensation 1/beta-lactamase-inhibitor protein II"/>
    <property type="match status" value="2"/>
</dbReference>
<keyword evidence="4" id="KW-1185">Reference proteome</keyword>
<evidence type="ECO:0000256" key="1">
    <source>
        <dbReference type="ARBA" id="ARBA00022737"/>
    </source>
</evidence>
<accession>A0AAD4IDT5</accession>
<gene>
    <name evidence="3" type="ORF">G6011_11443</name>
</gene>
<keyword evidence="1" id="KW-0677">Repeat</keyword>
<dbReference type="PROSITE" id="PS50012">
    <property type="entry name" value="RCC1_3"/>
    <property type="match status" value="2"/>
</dbReference>
<dbReference type="InterPro" id="IPR009091">
    <property type="entry name" value="RCC1/BLIP-II"/>
</dbReference>
<dbReference type="InterPro" id="IPR051210">
    <property type="entry name" value="Ub_ligase/GEF_domain"/>
</dbReference>
<reference evidence="3" key="1">
    <citation type="submission" date="2021-07" db="EMBL/GenBank/DDBJ databases">
        <title>Genome Resource of American Ginseng Black Spot Pathogen Alternaria panax.</title>
        <authorList>
            <person name="Qiu C."/>
            <person name="Wang W."/>
            <person name="Liu Z."/>
        </authorList>
    </citation>
    <scope>NUCLEOTIDE SEQUENCE</scope>
    <source>
        <strain evidence="3">BNCC115425</strain>
    </source>
</reference>
<dbReference type="Proteomes" id="UP001199106">
    <property type="component" value="Unassembled WGS sequence"/>
</dbReference>
<organism evidence="3 4">
    <name type="scientific">Alternaria panax</name>
    <dbReference type="NCBI Taxonomy" id="48097"/>
    <lineage>
        <taxon>Eukaryota</taxon>
        <taxon>Fungi</taxon>
        <taxon>Dikarya</taxon>
        <taxon>Ascomycota</taxon>
        <taxon>Pezizomycotina</taxon>
        <taxon>Dothideomycetes</taxon>
        <taxon>Pleosporomycetidae</taxon>
        <taxon>Pleosporales</taxon>
        <taxon>Pleosporineae</taxon>
        <taxon>Pleosporaceae</taxon>
        <taxon>Alternaria</taxon>
        <taxon>Alternaria sect. Panax</taxon>
    </lineage>
</organism>
<name>A0AAD4IDT5_9PLEO</name>
<evidence type="ECO:0000256" key="2">
    <source>
        <dbReference type="PROSITE-ProRule" id="PRU00235"/>
    </source>
</evidence>